<evidence type="ECO:0000313" key="3">
    <source>
        <dbReference type="Proteomes" id="UP000198382"/>
    </source>
</evidence>
<organism evidence="2 3">
    <name type="scientific">Flavobacterium frigidimaris</name>
    <dbReference type="NCBI Taxonomy" id="262320"/>
    <lineage>
        <taxon>Bacteria</taxon>
        <taxon>Pseudomonadati</taxon>
        <taxon>Bacteroidota</taxon>
        <taxon>Flavobacteriia</taxon>
        <taxon>Flavobacteriales</taxon>
        <taxon>Flavobacteriaceae</taxon>
        <taxon>Flavobacterium</taxon>
    </lineage>
</organism>
<evidence type="ECO:0000256" key="1">
    <source>
        <dbReference type="SAM" id="SignalP"/>
    </source>
</evidence>
<protein>
    <submittedName>
        <fullName evidence="2">Uncharacterized protein</fullName>
    </submittedName>
</protein>
<accession>A0ABX4BKY7</accession>
<dbReference type="Proteomes" id="UP000198382">
    <property type="component" value="Unassembled WGS sequence"/>
</dbReference>
<feature type="signal peptide" evidence="1">
    <location>
        <begin position="1"/>
        <end position="27"/>
    </location>
</feature>
<keyword evidence="3" id="KW-1185">Reference proteome</keyword>
<feature type="chain" id="PRO_5045461765" evidence="1">
    <location>
        <begin position="28"/>
        <end position="801"/>
    </location>
</feature>
<evidence type="ECO:0000313" key="2">
    <source>
        <dbReference type="EMBL" id="OXA75938.1"/>
    </source>
</evidence>
<comment type="caution">
    <text evidence="2">The sequence shown here is derived from an EMBL/GenBank/DDBJ whole genome shotgun (WGS) entry which is preliminary data.</text>
</comment>
<keyword evidence="1" id="KW-0732">Signal</keyword>
<reference evidence="2 3" key="1">
    <citation type="submission" date="2016-11" db="EMBL/GenBank/DDBJ databases">
        <title>Whole genomes of Flavobacteriaceae.</title>
        <authorList>
            <person name="Stine C."/>
            <person name="Li C."/>
            <person name="Tadesse D."/>
        </authorList>
    </citation>
    <scope>NUCLEOTIDE SEQUENCE [LARGE SCALE GENOMIC DNA]</scope>
    <source>
        <strain evidence="2 3">DSM 15937</strain>
    </source>
</reference>
<sequence length="801" mass="82411">MKVKLYKTQKNIFVIFFSLLSLSSLFAQVNSTKLKDGTISTGPEPARPGAILEMESSNKGMLTPRMTTAQRDAIVPANLTDGLLIFNTTTGCFDYWSQLQNIWLSICGTLPPAVFEISFAQCSQVQAVGIYKQGSTLNSSNYLPIPVTVTQPGVYTVSATTTNGYYFGTSGTFPTAGTYTLLLAGTGTPHNGHVSPDPGDAVTINLNGKASTCIPNNFVQTATVDFSINCGLINTIGTYNVGIPLSASNKLTVTVSPSVPGFWSMNTNTVNGYSFSGTGTFTDTTPSQTVELLGTGTPTASGLNNFNLASNATTQASASCSGIPVTVAPVTFTINCAGATQNGTYLQDAALTAGNTITLPINVTATGSTTISTTTLNGISFTSGLINLSALGAQNVILTGTGTPTVVGTNALTITGTPGGAATCTLNVNVAAQPVTYTTNCAGTTTSGSYAPGIAMTAANTMTIPVNVTYVGAYTISTNTVNGVSFSATGTFGSTGAQNVVMTATGTPTSGGTFSYAITANSTNGATACNKSVTFVFRTMKVLGLGEGVYQPGSSGTGNSSRAILASTTNFSPTGTVQIQALTIVNGGYNQGNDLKNSINTNNIDVIVIGYNYHPNAASITILNDFVKNKKGVLIDSEENDATVIANVINTICGSTTVVASGSGSTFTNPILNVADPILQGPFSPIAGFNLGSDLNNSYYVTGLPANVTVLSTQNGDATKIFAFKHNTLGYLFIGDSGWSAGDSGNTATDIWPAKISGTGVPLSKSYFGSVTVYNSIMYANAMAWAIQYAQTNINSAYVIP</sequence>
<name>A0ABX4BKY7_FLAFR</name>
<gene>
    <name evidence="2" type="ORF">B0A65_20510</name>
</gene>
<dbReference type="EMBL" id="MUGV01000040">
    <property type="protein sequence ID" value="OXA75938.1"/>
    <property type="molecule type" value="Genomic_DNA"/>
</dbReference>
<dbReference type="RefSeq" id="WP_074663358.1">
    <property type="nucleotide sequence ID" value="NZ_MUGV01000040.1"/>
</dbReference>
<proteinExistence type="predicted"/>